<dbReference type="Proteomes" id="UP001595969">
    <property type="component" value="Unassembled WGS sequence"/>
</dbReference>
<keyword evidence="2 7" id="KW-0032">Aminotransferase</keyword>
<dbReference type="Pfam" id="PF00266">
    <property type="entry name" value="Aminotran_5"/>
    <property type="match status" value="1"/>
</dbReference>
<organism evidence="9 10">
    <name type="scientific">Enterococcus lemanii</name>
    <dbReference type="NCBI Taxonomy" id="1159752"/>
    <lineage>
        <taxon>Bacteria</taxon>
        <taxon>Bacillati</taxon>
        <taxon>Bacillota</taxon>
        <taxon>Bacilli</taxon>
        <taxon>Lactobacillales</taxon>
        <taxon>Enterococcaceae</taxon>
        <taxon>Enterococcus</taxon>
    </lineage>
</organism>
<dbReference type="EMBL" id="JBHSGS010000015">
    <property type="protein sequence ID" value="MFC4718720.1"/>
    <property type="molecule type" value="Genomic_DNA"/>
</dbReference>
<evidence type="ECO:0000256" key="4">
    <source>
        <dbReference type="ARBA" id="ARBA00022898"/>
    </source>
</evidence>
<feature type="modified residue" description="N6-(pyridoxal phosphate)lysine" evidence="7">
    <location>
        <position position="191"/>
    </location>
</feature>
<comment type="caution">
    <text evidence="9">The sequence shown here is derived from an EMBL/GenBank/DDBJ whole genome shotgun (WGS) entry which is preliminary data.</text>
</comment>
<evidence type="ECO:0000313" key="10">
    <source>
        <dbReference type="Proteomes" id="UP001595969"/>
    </source>
</evidence>
<dbReference type="SUPFAM" id="SSF53383">
    <property type="entry name" value="PLP-dependent transferases"/>
    <property type="match status" value="1"/>
</dbReference>
<dbReference type="NCBIfam" id="TIGR03301">
    <property type="entry name" value="PhnW-AepZ"/>
    <property type="match status" value="1"/>
</dbReference>
<evidence type="ECO:0000256" key="6">
    <source>
        <dbReference type="ARBA" id="ARBA00049460"/>
    </source>
</evidence>
<dbReference type="GO" id="GO:0047304">
    <property type="term" value="F:2-aminoethylphosphonate-pyruvate transaminase activity"/>
    <property type="evidence" value="ECO:0007669"/>
    <property type="project" value="UniProtKB-EC"/>
</dbReference>
<evidence type="ECO:0000256" key="5">
    <source>
        <dbReference type="ARBA" id="ARBA00023317"/>
    </source>
</evidence>
<dbReference type="PIRSF" id="PIRSF000524">
    <property type="entry name" value="SPT"/>
    <property type="match status" value="1"/>
</dbReference>
<proteinExistence type="inferred from homology"/>
<keyword evidence="4 7" id="KW-0663">Pyridoxal phosphate</keyword>
<reference evidence="10" key="1">
    <citation type="journal article" date="2019" name="Int. J. Syst. Evol. Microbiol.">
        <title>The Global Catalogue of Microorganisms (GCM) 10K type strain sequencing project: providing services to taxonomists for standard genome sequencing and annotation.</title>
        <authorList>
            <consortium name="The Broad Institute Genomics Platform"/>
            <consortium name="The Broad Institute Genome Sequencing Center for Infectious Disease"/>
            <person name="Wu L."/>
            <person name="Ma J."/>
        </authorList>
    </citation>
    <scope>NUCLEOTIDE SEQUENCE [LARGE SCALE GENOMIC DNA]</scope>
    <source>
        <strain evidence="10">CGMCC 1.19032</strain>
    </source>
</reference>
<comment type="cofactor">
    <cofactor evidence="1 7">
        <name>pyridoxal 5'-phosphate</name>
        <dbReference type="ChEBI" id="CHEBI:597326"/>
    </cofactor>
</comment>
<keyword evidence="10" id="KW-1185">Reference proteome</keyword>
<name>A0ABV9MT40_9ENTE</name>
<evidence type="ECO:0000259" key="8">
    <source>
        <dbReference type="Pfam" id="PF00266"/>
    </source>
</evidence>
<comment type="subunit">
    <text evidence="7">Homodimer.</text>
</comment>
<dbReference type="InterPro" id="IPR015424">
    <property type="entry name" value="PyrdxlP-dep_Trfase"/>
</dbReference>
<keyword evidence="3 7" id="KW-0808">Transferase</keyword>
<dbReference type="RefSeq" id="WP_204653976.1">
    <property type="nucleotide sequence ID" value="NZ_JAFBFD010000017.1"/>
</dbReference>
<dbReference type="PANTHER" id="PTHR42778:SF1">
    <property type="entry name" value="2-AMINOETHYLPHOSPHONATE--PYRUVATE TRANSAMINASE"/>
    <property type="match status" value="1"/>
</dbReference>
<feature type="domain" description="Aminotransferase class V" evidence="8">
    <location>
        <begin position="41"/>
        <end position="302"/>
    </location>
</feature>
<comment type="catalytic activity">
    <reaction evidence="6 7">
        <text>(2-aminoethyl)phosphonate + pyruvate = phosphonoacetaldehyde + L-alanine</text>
        <dbReference type="Rhea" id="RHEA:17021"/>
        <dbReference type="ChEBI" id="CHEBI:15361"/>
        <dbReference type="ChEBI" id="CHEBI:57418"/>
        <dbReference type="ChEBI" id="CHEBI:57972"/>
        <dbReference type="ChEBI" id="CHEBI:58383"/>
        <dbReference type="EC" id="2.6.1.37"/>
    </reaction>
</comment>
<dbReference type="NCBIfam" id="TIGR02326">
    <property type="entry name" value="transamin_PhnW"/>
    <property type="match status" value="1"/>
</dbReference>
<dbReference type="InterPro" id="IPR015421">
    <property type="entry name" value="PyrdxlP-dep_Trfase_major"/>
</dbReference>
<dbReference type="Gene3D" id="3.90.1150.10">
    <property type="entry name" value="Aspartate Aminotransferase, domain 1"/>
    <property type="match status" value="1"/>
</dbReference>
<dbReference type="InterPro" id="IPR000192">
    <property type="entry name" value="Aminotrans_V_dom"/>
</dbReference>
<dbReference type="InterPro" id="IPR015422">
    <property type="entry name" value="PyrdxlP-dep_Trfase_small"/>
</dbReference>
<accession>A0ABV9MT40</accession>
<dbReference type="Gene3D" id="3.40.640.10">
    <property type="entry name" value="Type I PLP-dependent aspartate aminotransferase-like (Major domain)"/>
    <property type="match status" value="1"/>
</dbReference>
<dbReference type="EC" id="2.6.1.37" evidence="7"/>
<comment type="similarity">
    <text evidence="7">Belongs to the class-V pyridoxal-phosphate-dependent aminotransferase family. PhnW subfamily.</text>
</comment>
<dbReference type="InterPro" id="IPR024169">
    <property type="entry name" value="SP_NH2Trfase/AEP_transaminase"/>
</dbReference>
<comment type="function">
    <text evidence="7">Involved in phosphonate degradation.</text>
</comment>
<gene>
    <name evidence="7 9" type="primary">phnW</name>
    <name evidence="9" type="ORF">ACFO5I_03045</name>
</gene>
<dbReference type="NCBIfam" id="NF010006">
    <property type="entry name" value="PRK13479.1"/>
    <property type="match status" value="1"/>
</dbReference>
<dbReference type="HAMAP" id="MF_01376">
    <property type="entry name" value="PhnW_aminotrans_5"/>
    <property type="match status" value="1"/>
</dbReference>
<dbReference type="PANTHER" id="PTHR42778">
    <property type="entry name" value="2-AMINOETHYLPHOSPHONATE--PYRUVATE TRANSAMINASE"/>
    <property type="match status" value="1"/>
</dbReference>
<evidence type="ECO:0000256" key="2">
    <source>
        <dbReference type="ARBA" id="ARBA00022576"/>
    </source>
</evidence>
<sequence length="365" mass="40741">MTYKLLTPGPLTTSVTVKAAMQEDHCTWDEGYKTITQWIRSQLLELAEVSAEEYTAVLMQGSGTFGVESVISSVLRPDETLLICVNGAYGQRLAQMAARHQIPTVVYEVREDQVFDSKVVEELLKKHPAIRALAVVHSETTSGILNPLTELSQICQAHQLTFIVDAMSSFGGIAIPVAQLGIHYLISSANKCIQGVPGFSFAICQKEHLEKTQGLARTLSLDLYDQYAVMEADGGKWRYTSPTHTVLAFAQALKELAAEGGIQARYTRYARNNQILRQKMQELGFETHVKTHQGPFITAFYYPTDHQFSFPSFYAYLKTAGYAIYPGKISDVNCFRVGNIGEIYEEDMLNLTQAIQQYLIRGINE</sequence>
<evidence type="ECO:0000256" key="1">
    <source>
        <dbReference type="ARBA" id="ARBA00001933"/>
    </source>
</evidence>
<keyword evidence="5 7" id="KW-0670">Pyruvate</keyword>
<protein>
    <recommendedName>
        <fullName evidence="7">2-aminoethylphosphonate--pyruvate transaminase</fullName>
        <ecNumber evidence="7">2.6.1.37</ecNumber>
    </recommendedName>
    <alternativeName>
        <fullName evidence="7">2-aminoethylphosphonate aminotransferase</fullName>
    </alternativeName>
    <alternativeName>
        <fullName evidence="7">AEP transaminase</fullName>
        <shortName evidence="7">AEPT</shortName>
    </alternativeName>
</protein>
<evidence type="ECO:0000256" key="7">
    <source>
        <dbReference type="HAMAP-Rule" id="MF_01376"/>
    </source>
</evidence>
<dbReference type="InterPro" id="IPR012703">
    <property type="entry name" value="NH2EtPonate_pyrv_transaminase"/>
</dbReference>
<evidence type="ECO:0000313" key="9">
    <source>
        <dbReference type="EMBL" id="MFC4718720.1"/>
    </source>
</evidence>
<evidence type="ECO:0000256" key="3">
    <source>
        <dbReference type="ARBA" id="ARBA00022679"/>
    </source>
</evidence>